<dbReference type="InterPro" id="IPR020904">
    <property type="entry name" value="Sc_DH/Rdtase_CS"/>
</dbReference>
<evidence type="ECO:0000256" key="4">
    <source>
        <dbReference type="RuleBase" id="RU000363"/>
    </source>
</evidence>
<dbReference type="CDD" id="cd05374">
    <property type="entry name" value="17beta-HSD-like_SDR_c"/>
    <property type="match status" value="1"/>
</dbReference>
<evidence type="ECO:0000313" key="6">
    <source>
        <dbReference type="Proteomes" id="UP000054007"/>
    </source>
</evidence>
<dbReference type="PRINTS" id="PR00080">
    <property type="entry name" value="SDRFAMILY"/>
</dbReference>
<dbReference type="GO" id="GO:0005783">
    <property type="term" value="C:endoplasmic reticulum"/>
    <property type="evidence" value="ECO:0007669"/>
    <property type="project" value="TreeGrafter"/>
</dbReference>
<dbReference type="GO" id="GO:0006654">
    <property type="term" value="P:phosphatidic acid biosynthetic process"/>
    <property type="evidence" value="ECO:0007669"/>
    <property type="project" value="TreeGrafter"/>
</dbReference>
<accession>A0A0D7BDW2</accession>
<evidence type="ECO:0000256" key="2">
    <source>
        <dbReference type="ARBA" id="ARBA00022857"/>
    </source>
</evidence>
<organism evidence="5 6">
    <name type="scientific">Cylindrobasidium torrendii FP15055 ss-10</name>
    <dbReference type="NCBI Taxonomy" id="1314674"/>
    <lineage>
        <taxon>Eukaryota</taxon>
        <taxon>Fungi</taxon>
        <taxon>Dikarya</taxon>
        <taxon>Basidiomycota</taxon>
        <taxon>Agaricomycotina</taxon>
        <taxon>Agaricomycetes</taxon>
        <taxon>Agaricomycetidae</taxon>
        <taxon>Agaricales</taxon>
        <taxon>Marasmiineae</taxon>
        <taxon>Physalacriaceae</taxon>
        <taxon>Cylindrobasidium</taxon>
    </lineage>
</organism>
<evidence type="ECO:0000256" key="1">
    <source>
        <dbReference type="ARBA" id="ARBA00006484"/>
    </source>
</evidence>
<dbReference type="EMBL" id="KN880504">
    <property type="protein sequence ID" value="KIY68364.1"/>
    <property type="molecule type" value="Genomic_DNA"/>
</dbReference>
<dbReference type="OrthoDB" id="2102561at2759"/>
<protein>
    <submittedName>
        <fullName evidence="5">NAD(P)-binding protein</fullName>
    </submittedName>
</protein>
<dbReference type="PROSITE" id="PS00061">
    <property type="entry name" value="ADH_SHORT"/>
    <property type="match status" value="1"/>
</dbReference>
<dbReference type="AlphaFoldDB" id="A0A0D7BDW2"/>
<evidence type="ECO:0000313" key="5">
    <source>
        <dbReference type="EMBL" id="KIY68364.1"/>
    </source>
</evidence>
<dbReference type="PRINTS" id="PR00081">
    <property type="entry name" value="GDHRDH"/>
</dbReference>
<name>A0A0D7BDW2_9AGAR</name>
<keyword evidence="6" id="KW-1185">Reference proteome</keyword>
<dbReference type="FunFam" id="3.40.50.720:FF:000261">
    <property type="entry name" value="NADPH-dependent 1-acyldihydroxyacetone phosphate reductase"/>
    <property type="match status" value="1"/>
</dbReference>
<dbReference type="Gene3D" id="3.40.50.720">
    <property type="entry name" value="NAD(P)-binding Rossmann-like Domain"/>
    <property type="match status" value="1"/>
</dbReference>
<evidence type="ECO:0000256" key="3">
    <source>
        <dbReference type="ARBA" id="ARBA00023002"/>
    </source>
</evidence>
<reference evidence="5 6" key="1">
    <citation type="journal article" date="2015" name="Fungal Genet. Biol.">
        <title>Evolution of novel wood decay mechanisms in Agaricales revealed by the genome sequences of Fistulina hepatica and Cylindrobasidium torrendii.</title>
        <authorList>
            <person name="Floudas D."/>
            <person name="Held B.W."/>
            <person name="Riley R."/>
            <person name="Nagy L.G."/>
            <person name="Koehler G."/>
            <person name="Ransdell A.S."/>
            <person name="Younus H."/>
            <person name="Chow J."/>
            <person name="Chiniquy J."/>
            <person name="Lipzen A."/>
            <person name="Tritt A."/>
            <person name="Sun H."/>
            <person name="Haridas S."/>
            <person name="LaButti K."/>
            <person name="Ohm R.A."/>
            <person name="Kues U."/>
            <person name="Blanchette R.A."/>
            <person name="Grigoriev I.V."/>
            <person name="Minto R.E."/>
            <person name="Hibbett D.S."/>
        </authorList>
    </citation>
    <scope>NUCLEOTIDE SEQUENCE [LARGE SCALE GENOMIC DNA]</scope>
    <source>
        <strain evidence="5 6">FP15055 ss-10</strain>
    </source>
</reference>
<dbReference type="GO" id="GO:0000140">
    <property type="term" value="F:acylglycerone-phosphate reductase (NADP+) activity"/>
    <property type="evidence" value="ECO:0007669"/>
    <property type="project" value="TreeGrafter"/>
</dbReference>
<proteinExistence type="inferred from homology"/>
<dbReference type="InterPro" id="IPR036291">
    <property type="entry name" value="NAD(P)-bd_dom_sf"/>
</dbReference>
<dbReference type="PANTHER" id="PTHR44169:SF6">
    <property type="entry name" value="NADPH-DEPENDENT 1-ACYLDIHYDROXYACETONE PHOSPHATE REDUCTASE"/>
    <property type="match status" value="1"/>
</dbReference>
<dbReference type="GO" id="GO:0019433">
    <property type="term" value="P:triglyceride catabolic process"/>
    <property type="evidence" value="ECO:0007669"/>
    <property type="project" value="TreeGrafter"/>
</dbReference>
<dbReference type="GO" id="GO:0004806">
    <property type="term" value="F:triacylglycerol lipase activity"/>
    <property type="evidence" value="ECO:0007669"/>
    <property type="project" value="TreeGrafter"/>
</dbReference>
<dbReference type="PANTHER" id="PTHR44169">
    <property type="entry name" value="NADPH-DEPENDENT 1-ACYLDIHYDROXYACETONE PHOSPHATE REDUCTASE"/>
    <property type="match status" value="1"/>
</dbReference>
<dbReference type="InterPro" id="IPR002347">
    <property type="entry name" value="SDR_fam"/>
</dbReference>
<dbReference type="Proteomes" id="UP000054007">
    <property type="component" value="Unassembled WGS sequence"/>
</dbReference>
<dbReference type="SUPFAM" id="SSF51735">
    <property type="entry name" value="NAD(P)-binding Rossmann-fold domains"/>
    <property type="match status" value="1"/>
</dbReference>
<dbReference type="GO" id="GO:0005811">
    <property type="term" value="C:lipid droplet"/>
    <property type="evidence" value="ECO:0007669"/>
    <property type="project" value="TreeGrafter"/>
</dbReference>
<sequence>MSSKKLSVLITGCKPGGLGNALAREFHSRGLRVFATARNASALADLESLGIETLSLDVTSRDQITAVASDIAARTGGTLDILINNAGRGCIAPLLDVSDASIEGVFNANVFSVVKMVQGFSPLLIAAKGKIVNVGSISSLLPLPFHSMYCASKAALHQITDVLRTELAPFGVEVTEIISGGIKTKFMETVADPLPEGSLYKAIEGSFASKREEIEHWVDAETFAIELADQVLKSVPPKWYWMGTSSWKAWFATSFLPQSFKFSAFKGLHGLDKLTQLEAEKRNATS</sequence>
<dbReference type="STRING" id="1314674.A0A0D7BDW2"/>
<keyword evidence="2" id="KW-0521">NADP</keyword>
<keyword evidence="3" id="KW-0560">Oxidoreductase</keyword>
<gene>
    <name evidence="5" type="ORF">CYLTODRAFT_436624</name>
</gene>
<dbReference type="Pfam" id="PF00106">
    <property type="entry name" value="adh_short"/>
    <property type="match status" value="1"/>
</dbReference>
<comment type="similarity">
    <text evidence="1 4">Belongs to the short-chain dehydrogenases/reductases (SDR) family.</text>
</comment>